<dbReference type="InterPro" id="IPR000821">
    <property type="entry name" value="Ala_racemase"/>
</dbReference>
<feature type="binding site" evidence="4 6">
    <location>
        <position position="448"/>
    </location>
    <ligand>
        <name>substrate</name>
    </ligand>
</feature>
<feature type="transmembrane region" description="Helical" evidence="7">
    <location>
        <begin position="107"/>
        <end position="127"/>
    </location>
</feature>
<keyword evidence="3 4" id="KW-0413">Isomerase</keyword>
<evidence type="ECO:0000313" key="10">
    <source>
        <dbReference type="Proteomes" id="UP000823824"/>
    </source>
</evidence>
<evidence type="ECO:0000259" key="8">
    <source>
        <dbReference type="SMART" id="SM01005"/>
    </source>
</evidence>
<dbReference type="SUPFAM" id="SSF50621">
    <property type="entry name" value="Alanine racemase C-terminal domain-like"/>
    <property type="match status" value="1"/>
</dbReference>
<keyword evidence="7" id="KW-1133">Transmembrane helix</keyword>
<comment type="pathway">
    <text evidence="4">Amino-acid biosynthesis; D-alanine biosynthesis; D-alanine from L-alanine: step 1/1.</text>
</comment>
<evidence type="ECO:0000256" key="6">
    <source>
        <dbReference type="PIRSR" id="PIRSR600821-52"/>
    </source>
</evidence>
<dbReference type="GO" id="GO:0030632">
    <property type="term" value="P:D-alanine biosynthetic process"/>
    <property type="evidence" value="ECO:0007669"/>
    <property type="project" value="UniProtKB-UniRule"/>
</dbReference>
<feature type="transmembrane region" description="Helical" evidence="7">
    <location>
        <begin position="134"/>
        <end position="156"/>
    </location>
</feature>
<organism evidence="9 10">
    <name type="scientific">Candidatus Oscillibacter excrementigallinarum</name>
    <dbReference type="NCBI Taxonomy" id="2838716"/>
    <lineage>
        <taxon>Bacteria</taxon>
        <taxon>Bacillati</taxon>
        <taxon>Bacillota</taxon>
        <taxon>Clostridia</taxon>
        <taxon>Eubacteriales</taxon>
        <taxon>Oscillospiraceae</taxon>
        <taxon>Oscillibacter</taxon>
    </lineage>
</organism>
<dbReference type="Pfam" id="PF01757">
    <property type="entry name" value="Acyl_transf_3"/>
    <property type="match status" value="1"/>
</dbReference>
<feature type="transmembrane region" description="Helical" evidence="7">
    <location>
        <begin position="70"/>
        <end position="87"/>
    </location>
</feature>
<dbReference type="InterPro" id="IPR002656">
    <property type="entry name" value="Acyl_transf_3_dom"/>
</dbReference>
<dbReference type="Pfam" id="PF00842">
    <property type="entry name" value="Ala_racemase_C"/>
    <property type="match status" value="1"/>
</dbReference>
<dbReference type="Pfam" id="PF01168">
    <property type="entry name" value="Ala_racemase_N"/>
    <property type="match status" value="1"/>
</dbReference>
<dbReference type="Gene3D" id="2.40.37.10">
    <property type="entry name" value="Lyase, Ornithine Decarboxylase, Chain A, domain 1"/>
    <property type="match status" value="1"/>
</dbReference>
<evidence type="ECO:0000313" key="9">
    <source>
        <dbReference type="EMBL" id="HJB12223.1"/>
    </source>
</evidence>
<keyword evidence="2 4" id="KW-0663">Pyridoxal phosphate</keyword>
<dbReference type="SUPFAM" id="SSF51419">
    <property type="entry name" value="PLP-binding barrel"/>
    <property type="match status" value="1"/>
</dbReference>
<dbReference type="EMBL" id="DWZJ01000006">
    <property type="protein sequence ID" value="HJB12223.1"/>
    <property type="molecule type" value="Genomic_DNA"/>
</dbReference>
<sequence>MRRPSPALDRFRLLAAVLVAAINTSPLTTYTALGDVYLTRVLGRVAVPFFLMVSGYFLDQKGWRTVWPFWKKTALLYGVCVLLYLPLNLYTGQLDGDFFRRLVTDGTFYHLWYFPGLLLGIPIAWRLRRLGLRLALPLAGLLYLVGLGGDSYYGLIAQVPALEAAYSAIFQVFSYTRNGLFYVPLFLLLGTAGRRFSRRATLAGFLLSLAAMSGEALWLHSLGVQRHDSMYLFLPLAMLFLFSALLGADRGEDRWCRRLSALVYVLHPWCIVLVRFGAELLGAERLLVANSLGHFCAVLALSFALSAAALALAPRRLPPAARAWREVDLEALAHNAGALQRALAPGQKLMAVVKADAYGHGAVRVCRRLWRSGVRAFAVACLAEGIALRRSGVRGTILILGYTRPEDAPLLARWRLTQTVADADHGRALDAQGVWLRVHLALDTGMHRLGIPAGDRAAIAAMYRLPQLRITGTFSHLCVADSLTAADTAYTQRQLASFYETVDWMRAAGYDPGAIHVQASYGIWNLPPQPCAYARAGIALYGVRSGEAPVQRALDLRPALSLRARVASVRRLEPGEAAGYDLAFHAHRETRLAVVTIGYGDGLPRELPQRGGEVLLRGRRCPMVGNLCMDQLLVDVTELDTVAPGDVVTLIGRDGGQEIRAEAVAEQCGTITNELLSRLGRRLELG</sequence>
<evidence type="ECO:0000256" key="1">
    <source>
        <dbReference type="ARBA" id="ARBA00001933"/>
    </source>
</evidence>
<dbReference type="InterPro" id="IPR011079">
    <property type="entry name" value="Ala_racemase_C"/>
</dbReference>
<comment type="caution">
    <text evidence="9">The sequence shown here is derived from an EMBL/GenBank/DDBJ whole genome shotgun (WGS) entry which is preliminary data.</text>
</comment>
<feature type="binding site" evidence="4 6">
    <location>
        <position position="629"/>
    </location>
    <ligand>
        <name>substrate</name>
    </ligand>
</feature>
<comment type="catalytic activity">
    <reaction evidence="4">
        <text>L-alanine = D-alanine</text>
        <dbReference type="Rhea" id="RHEA:20249"/>
        <dbReference type="ChEBI" id="CHEBI:57416"/>
        <dbReference type="ChEBI" id="CHEBI:57972"/>
        <dbReference type="EC" id="5.1.1.1"/>
    </reaction>
</comment>
<gene>
    <name evidence="9" type="primary">vanT</name>
    <name evidence="9" type="ORF">H9787_00765</name>
</gene>
<evidence type="ECO:0000256" key="7">
    <source>
        <dbReference type="SAM" id="Phobius"/>
    </source>
</evidence>
<dbReference type="Gene3D" id="3.20.20.10">
    <property type="entry name" value="Alanine racemase"/>
    <property type="match status" value="1"/>
</dbReference>
<dbReference type="InterPro" id="IPR001608">
    <property type="entry name" value="Ala_racemase_N"/>
</dbReference>
<dbReference type="InterPro" id="IPR029066">
    <property type="entry name" value="PLP-binding_barrel"/>
</dbReference>
<keyword evidence="7" id="KW-0472">Membrane</keyword>
<protein>
    <recommendedName>
        <fullName evidence="4">Alanine racemase</fullName>
        <ecNumber evidence="4">5.1.1.1</ecNumber>
    </recommendedName>
</protein>
<dbReference type="SMART" id="SM01005">
    <property type="entry name" value="Ala_racemase_C"/>
    <property type="match status" value="1"/>
</dbReference>
<dbReference type="InterPro" id="IPR009006">
    <property type="entry name" value="Ala_racemase/Decarboxylase_C"/>
</dbReference>
<dbReference type="GO" id="GO:0008784">
    <property type="term" value="F:alanine racemase activity"/>
    <property type="evidence" value="ECO:0007669"/>
    <property type="project" value="UniProtKB-UniRule"/>
</dbReference>
<dbReference type="GO" id="GO:0030170">
    <property type="term" value="F:pyridoxal phosphate binding"/>
    <property type="evidence" value="ECO:0007669"/>
    <property type="project" value="UniProtKB-UniRule"/>
</dbReference>
<dbReference type="NCBIfam" id="NF033131">
    <property type="entry name" value="vanT-G-Cterm"/>
    <property type="match status" value="1"/>
</dbReference>
<dbReference type="InterPro" id="IPR020622">
    <property type="entry name" value="Ala_racemase_pyridoxalP-BS"/>
</dbReference>
<dbReference type="PROSITE" id="PS00395">
    <property type="entry name" value="ALANINE_RACEMASE"/>
    <property type="match status" value="1"/>
</dbReference>
<evidence type="ECO:0000256" key="5">
    <source>
        <dbReference type="PIRSR" id="PIRSR600821-50"/>
    </source>
</evidence>
<feature type="active site" description="Proton acceptor; specific for L-alanine" evidence="4">
    <location>
        <position position="580"/>
    </location>
</feature>
<reference evidence="9" key="2">
    <citation type="submission" date="2021-04" db="EMBL/GenBank/DDBJ databases">
        <authorList>
            <person name="Gilroy R."/>
        </authorList>
    </citation>
    <scope>NUCLEOTIDE SEQUENCE</scope>
    <source>
        <strain evidence="9">ChiBcec18-1249</strain>
    </source>
</reference>
<dbReference type="EC" id="5.1.1.1" evidence="4"/>
<dbReference type="HAMAP" id="MF_01201">
    <property type="entry name" value="Ala_racemase"/>
    <property type="match status" value="1"/>
</dbReference>
<evidence type="ECO:0000256" key="4">
    <source>
        <dbReference type="HAMAP-Rule" id="MF_01201"/>
    </source>
</evidence>
<dbReference type="FunFam" id="3.20.20.10:FF:000002">
    <property type="entry name" value="Alanine racemase"/>
    <property type="match status" value="1"/>
</dbReference>
<feature type="active site" description="Proton acceptor; specific for D-alanine" evidence="4">
    <location>
        <position position="354"/>
    </location>
</feature>
<dbReference type="PRINTS" id="PR00992">
    <property type="entry name" value="ALARACEMASE"/>
</dbReference>
<comment type="function">
    <text evidence="4">Catalyzes the interconversion of L-alanine and D-alanine. May also act on other amino acids.</text>
</comment>
<comment type="similarity">
    <text evidence="4">Belongs to the alanine racemase family.</text>
</comment>
<dbReference type="GO" id="GO:0016747">
    <property type="term" value="F:acyltransferase activity, transferring groups other than amino-acyl groups"/>
    <property type="evidence" value="ECO:0007669"/>
    <property type="project" value="InterPro"/>
</dbReference>
<comment type="cofactor">
    <cofactor evidence="1 4 5">
        <name>pyridoxal 5'-phosphate</name>
        <dbReference type="ChEBI" id="CHEBI:597326"/>
    </cofactor>
</comment>
<feature type="transmembrane region" description="Helical" evidence="7">
    <location>
        <begin position="292"/>
        <end position="313"/>
    </location>
</feature>
<accession>A0A9D2LGH8</accession>
<feature type="transmembrane region" description="Helical" evidence="7">
    <location>
        <begin position="41"/>
        <end position="58"/>
    </location>
</feature>
<evidence type="ECO:0000256" key="3">
    <source>
        <dbReference type="ARBA" id="ARBA00023235"/>
    </source>
</evidence>
<dbReference type="GO" id="GO:0005829">
    <property type="term" value="C:cytosol"/>
    <property type="evidence" value="ECO:0007669"/>
    <property type="project" value="TreeGrafter"/>
</dbReference>
<feature type="transmembrane region" description="Helical" evidence="7">
    <location>
        <begin position="200"/>
        <end position="218"/>
    </location>
</feature>
<feature type="transmembrane region" description="Helical" evidence="7">
    <location>
        <begin position="168"/>
        <end position="188"/>
    </location>
</feature>
<dbReference type="NCBIfam" id="TIGR00492">
    <property type="entry name" value="alr"/>
    <property type="match status" value="1"/>
</dbReference>
<feature type="domain" description="Alanine racemase C-terminal" evidence="8">
    <location>
        <begin position="559"/>
        <end position="685"/>
    </location>
</feature>
<proteinExistence type="inferred from homology"/>
<name>A0A9D2LGH8_9FIRM</name>
<keyword evidence="7" id="KW-0812">Transmembrane</keyword>
<dbReference type="AlphaFoldDB" id="A0A9D2LGH8"/>
<evidence type="ECO:0000256" key="2">
    <source>
        <dbReference type="ARBA" id="ARBA00022898"/>
    </source>
</evidence>
<dbReference type="PANTHER" id="PTHR30511">
    <property type="entry name" value="ALANINE RACEMASE"/>
    <property type="match status" value="1"/>
</dbReference>
<dbReference type="PANTHER" id="PTHR30511:SF0">
    <property type="entry name" value="ALANINE RACEMASE, CATABOLIC-RELATED"/>
    <property type="match status" value="1"/>
</dbReference>
<reference evidence="9" key="1">
    <citation type="journal article" date="2021" name="PeerJ">
        <title>Extensive microbial diversity within the chicken gut microbiome revealed by metagenomics and culture.</title>
        <authorList>
            <person name="Gilroy R."/>
            <person name="Ravi A."/>
            <person name="Getino M."/>
            <person name="Pursley I."/>
            <person name="Horton D.L."/>
            <person name="Alikhan N.F."/>
            <person name="Baker D."/>
            <person name="Gharbi K."/>
            <person name="Hall N."/>
            <person name="Watson M."/>
            <person name="Adriaenssens E.M."/>
            <person name="Foster-Nyarko E."/>
            <person name="Jarju S."/>
            <person name="Secka A."/>
            <person name="Antonio M."/>
            <person name="Oren A."/>
            <person name="Chaudhuri R.R."/>
            <person name="La Ragione R."/>
            <person name="Hildebrand F."/>
            <person name="Pallen M.J."/>
        </authorList>
    </citation>
    <scope>NUCLEOTIDE SEQUENCE</scope>
    <source>
        <strain evidence="9">ChiBcec18-1249</strain>
    </source>
</reference>
<feature type="transmembrane region" description="Helical" evidence="7">
    <location>
        <begin position="230"/>
        <end position="247"/>
    </location>
</feature>
<feature type="modified residue" description="N6-(pyridoxal phosphate)lysine" evidence="4 5">
    <location>
        <position position="354"/>
    </location>
</feature>
<dbReference type="Proteomes" id="UP000823824">
    <property type="component" value="Unassembled WGS sequence"/>
</dbReference>